<evidence type="ECO:0000313" key="5">
    <source>
        <dbReference type="EMBL" id="BBO34754.1"/>
    </source>
</evidence>
<feature type="chain" id="PRO_5024915006" evidence="3">
    <location>
        <begin position="27"/>
        <end position="484"/>
    </location>
</feature>
<keyword evidence="6" id="KW-1185">Reference proteome</keyword>
<protein>
    <submittedName>
        <fullName evidence="5">Sialic acid-specific 9-O-acetylesterase</fullName>
    </submittedName>
</protein>
<dbReference type="EMBL" id="AP021861">
    <property type="protein sequence ID" value="BBO34754.1"/>
    <property type="molecule type" value="Genomic_DNA"/>
</dbReference>
<gene>
    <name evidence="5" type="ORF">PLANPX_4366</name>
</gene>
<evidence type="ECO:0000256" key="3">
    <source>
        <dbReference type="SAM" id="SignalP"/>
    </source>
</evidence>
<dbReference type="Pfam" id="PF03629">
    <property type="entry name" value="SASA"/>
    <property type="match status" value="1"/>
</dbReference>
<feature type="region of interest" description="Disordered" evidence="2">
    <location>
        <begin position="235"/>
        <end position="262"/>
    </location>
</feature>
<evidence type="ECO:0000256" key="1">
    <source>
        <dbReference type="ARBA" id="ARBA00022801"/>
    </source>
</evidence>
<accession>A0A5K7XD90</accession>
<dbReference type="KEGG" id="lpav:PLANPX_4366"/>
<dbReference type="InterPro" id="IPR036514">
    <property type="entry name" value="SGNH_hydro_sf"/>
</dbReference>
<dbReference type="Proteomes" id="UP000326837">
    <property type="component" value="Chromosome"/>
</dbReference>
<dbReference type="InterPro" id="IPR039329">
    <property type="entry name" value="SIAE"/>
</dbReference>
<dbReference type="GO" id="GO:0005975">
    <property type="term" value="P:carbohydrate metabolic process"/>
    <property type="evidence" value="ECO:0007669"/>
    <property type="project" value="TreeGrafter"/>
</dbReference>
<feature type="signal peptide" evidence="3">
    <location>
        <begin position="1"/>
        <end position="26"/>
    </location>
</feature>
<sequence length="484" mass="52048">MNVAARAFVSALVALAISATSSQSFAQATTETATAKKLSLASIFSDHMVLQRDIKLPIWGAAAPGAKVEVKLAGQTKEATADKDGKWTVSFTPLKAGGGPLELSVASDGETAHMTDILVGDVWVASGQSNMEWPIRASKDAESEAAAADWPEIRFVDVPNVTSAKPLDSFKSAGWQPVKPENITEFSAVAYYFARDLHKELNVPIGLIGCNWGGTQMEAWVSREALESSDTFKPAVAAADQEPTTEEVKKHRQERPQDQPASLFNGMLSSVIPYGIRGAIWYQGESNAGRHGEYAELSKLMIADWRNRWGQGEFPFLLVQLAAFEPGGDSWPPLREAQVETLESPNTGMAVTTDIGDRKDIHPRNKQDVGKRLALAARKVAYGEDLVYSGPMFKELKVTDGKAHVTFAEIGGGLKADGALKGFEVAGDDGKFVPANAVIEGAEVVVSADGVNEPKVVRYNWAAFPEGNLFNAEGLPASPFRSKK</sequence>
<name>A0A5K7XD90_9BACT</name>
<organism evidence="5 6">
    <name type="scientific">Lacipirellula parvula</name>
    <dbReference type="NCBI Taxonomy" id="2650471"/>
    <lineage>
        <taxon>Bacteria</taxon>
        <taxon>Pseudomonadati</taxon>
        <taxon>Planctomycetota</taxon>
        <taxon>Planctomycetia</taxon>
        <taxon>Pirellulales</taxon>
        <taxon>Lacipirellulaceae</taxon>
        <taxon>Lacipirellula</taxon>
    </lineage>
</organism>
<dbReference type="InterPro" id="IPR005181">
    <property type="entry name" value="SASA"/>
</dbReference>
<feature type="compositionally biased region" description="Basic and acidic residues" evidence="2">
    <location>
        <begin position="246"/>
        <end position="257"/>
    </location>
</feature>
<dbReference type="GO" id="GO:0001681">
    <property type="term" value="F:sialate O-acetylesterase activity"/>
    <property type="evidence" value="ECO:0007669"/>
    <property type="project" value="InterPro"/>
</dbReference>
<dbReference type="Gene3D" id="3.40.50.1110">
    <property type="entry name" value="SGNH hydrolase"/>
    <property type="match status" value="1"/>
</dbReference>
<dbReference type="Gene3D" id="2.60.40.10">
    <property type="entry name" value="Immunoglobulins"/>
    <property type="match status" value="1"/>
</dbReference>
<dbReference type="PANTHER" id="PTHR22901">
    <property type="entry name" value="SIALATE O-ACETYLESTERASE"/>
    <property type="match status" value="1"/>
</dbReference>
<keyword evidence="1" id="KW-0378">Hydrolase</keyword>
<dbReference type="RefSeq" id="WP_172992182.1">
    <property type="nucleotide sequence ID" value="NZ_AP021861.1"/>
</dbReference>
<dbReference type="PANTHER" id="PTHR22901:SF0">
    <property type="entry name" value="SIALATE O-ACETYLESTERASE"/>
    <property type="match status" value="1"/>
</dbReference>
<dbReference type="InterPro" id="IPR013783">
    <property type="entry name" value="Ig-like_fold"/>
</dbReference>
<evidence type="ECO:0000313" key="6">
    <source>
        <dbReference type="Proteomes" id="UP000326837"/>
    </source>
</evidence>
<keyword evidence="3" id="KW-0732">Signal</keyword>
<evidence type="ECO:0000256" key="2">
    <source>
        <dbReference type="SAM" id="MobiDB-lite"/>
    </source>
</evidence>
<feature type="domain" description="Sialate O-acetylesterase" evidence="4">
    <location>
        <begin position="120"/>
        <end position="376"/>
    </location>
</feature>
<evidence type="ECO:0000259" key="4">
    <source>
        <dbReference type="Pfam" id="PF03629"/>
    </source>
</evidence>
<proteinExistence type="predicted"/>
<dbReference type="AlphaFoldDB" id="A0A5K7XD90"/>
<reference evidence="6" key="1">
    <citation type="submission" date="2019-10" db="EMBL/GenBank/DDBJ databases">
        <title>Lacipirellula parvula gen. nov., sp. nov., representing a lineage of planctomycetes widespread in freshwater anoxic habitats, and description of the family Lacipirellulaceae.</title>
        <authorList>
            <person name="Dedysh S.N."/>
            <person name="Kulichevskaya I.S."/>
            <person name="Beletsky A.V."/>
            <person name="Rakitin A.L."/>
            <person name="Mardanov A.V."/>
            <person name="Ivanova A.A."/>
            <person name="Saltykova V.X."/>
            <person name="Rijpstra W.I.C."/>
            <person name="Sinninghe Damste J.S."/>
            <person name="Ravin N.V."/>
        </authorList>
    </citation>
    <scope>NUCLEOTIDE SEQUENCE [LARGE SCALE GENOMIC DNA]</scope>
    <source>
        <strain evidence="6">PX69</strain>
    </source>
</reference>
<dbReference type="SUPFAM" id="SSF52266">
    <property type="entry name" value="SGNH hydrolase"/>
    <property type="match status" value="1"/>
</dbReference>